<name>A0A8T4J364_9ACTN</name>
<reference evidence="2" key="1">
    <citation type="submission" date="2021-04" db="EMBL/GenBank/DDBJ databases">
        <title>Sequencing of actinobacteria type strains.</title>
        <authorList>
            <person name="Nguyen G.-S."/>
            <person name="Wentzel A."/>
        </authorList>
    </citation>
    <scope>NUCLEOTIDE SEQUENCE</scope>
    <source>
        <strain evidence="2">DSM 42095</strain>
    </source>
</reference>
<protein>
    <submittedName>
        <fullName evidence="2">MarR family transcriptional regulator</fullName>
    </submittedName>
</protein>
<dbReference type="Gene3D" id="1.10.10.10">
    <property type="entry name" value="Winged helix-like DNA-binding domain superfamily/Winged helix DNA-binding domain"/>
    <property type="match status" value="1"/>
</dbReference>
<dbReference type="PANTHER" id="PTHR33164">
    <property type="entry name" value="TRANSCRIPTIONAL REGULATOR, MARR FAMILY"/>
    <property type="match status" value="1"/>
</dbReference>
<dbReference type="SMART" id="SM00347">
    <property type="entry name" value="HTH_MARR"/>
    <property type="match status" value="1"/>
</dbReference>
<dbReference type="PANTHER" id="PTHR33164:SF106">
    <property type="entry name" value="TRANSCRIPTIONAL REGULATORY PROTEIN"/>
    <property type="match status" value="1"/>
</dbReference>
<dbReference type="InterPro" id="IPR036390">
    <property type="entry name" value="WH_DNA-bd_sf"/>
</dbReference>
<feature type="domain" description="HTH marR-type" evidence="1">
    <location>
        <begin position="1"/>
        <end position="141"/>
    </location>
</feature>
<dbReference type="InterPro" id="IPR000835">
    <property type="entry name" value="HTH_MarR-typ"/>
</dbReference>
<dbReference type="PRINTS" id="PR00598">
    <property type="entry name" value="HTHMARR"/>
</dbReference>
<comment type="caution">
    <text evidence="2">The sequence shown here is derived from an EMBL/GenBank/DDBJ whole genome shotgun (WGS) entry which is preliminary data.</text>
</comment>
<dbReference type="Pfam" id="PF01047">
    <property type="entry name" value="MarR"/>
    <property type="match status" value="1"/>
</dbReference>
<dbReference type="InterPro" id="IPR036388">
    <property type="entry name" value="WH-like_DNA-bd_sf"/>
</dbReference>
<proteinExistence type="predicted"/>
<evidence type="ECO:0000313" key="2">
    <source>
        <dbReference type="EMBL" id="MBR7678238.1"/>
    </source>
</evidence>
<evidence type="ECO:0000259" key="1">
    <source>
        <dbReference type="PROSITE" id="PS50995"/>
    </source>
</evidence>
<evidence type="ECO:0000313" key="3">
    <source>
        <dbReference type="Proteomes" id="UP000675554"/>
    </source>
</evidence>
<dbReference type="Proteomes" id="UP000675554">
    <property type="component" value="Unassembled WGS sequence"/>
</dbReference>
<keyword evidence="3" id="KW-1185">Reference proteome</keyword>
<dbReference type="GO" id="GO:0006950">
    <property type="term" value="P:response to stress"/>
    <property type="evidence" value="ECO:0007669"/>
    <property type="project" value="TreeGrafter"/>
</dbReference>
<accession>A0A8T4J364</accession>
<dbReference type="PROSITE" id="PS50995">
    <property type="entry name" value="HTH_MARR_2"/>
    <property type="match status" value="1"/>
</dbReference>
<dbReference type="EMBL" id="JAGSMN010001293">
    <property type="protein sequence ID" value="MBR7678238.1"/>
    <property type="molecule type" value="Genomic_DNA"/>
</dbReference>
<organism evidence="2 3">
    <name type="scientific">Streptomyces daliensis</name>
    <dbReference type="NCBI Taxonomy" id="299421"/>
    <lineage>
        <taxon>Bacteria</taxon>
        <taxon>Bacillati</taxon>
        <taxon>Actinomycetota</taxon>
        <taxon>Actinomycetes</taxon>
        <taxon>Kitasatosporales</taxon>
        <taxon>Streptomycetaceae</taxon>
        <taxon>Streptomyces</taxon>
    </lineage>
</organism>
<gene>
    <name evidence="2" type="ORF">KDA82_35735</name>
</gene>
<sequence>MNAEFNRLAHEFAHEHRLHVTDVQALIVILDGGSGGSAEALAEGAEHEERPPVTPGMLRERLNLTSGAVTACLDRLERAGHVRRTRDPGDRRVVHLHYEPRGMKIARAYFEPLARSTEAARGRFSEAELKTVVRFLAAMNEEVSAVHRE</sequence>
<dbReference type="GO" id="GO:0003700">
    <property type="term" value="F:DNA-binding transcription factor activity"/>
    <property type="evidence" value="ECO:0007669"/>
    <property type="project" value="InterPro"/>
</dbReference>
<dbReference type="InterPro" id="IPR039422">
    <property type="entry name" value="MarR/SlyA-like"/>
</dbReference>
<dbReference type="AlphaFoldDB" id="A0A8T4J364"/>
<dbReference type="SUPFAM" id="SSF46785">
    <property type="entry name" value="Winged helix' DNA-binding domain"/>
    <property type="match status" value="1"/>
</dbReference>